<feature type="compositionally biased region" description="Basic and acidic residues" evidence="1">
    <location>
        <begin position="69"/>
        <end position="78"/>
    </location>
</feature>
<feature type="region of interest" description="Disordered" evidence="1">
    <location>
        <begin position="59"/>
        <end position="78"/>
    </location>
</feature>
<gene>
    <name evidence="2" type="ORF">PRECH8_15110</name>
</gene>
<protein>
    <submittedName>
        <fullName evidence="2">Uncharacterized protein</fullName>
    </submittedName>
</protein>
<organism evidence="2 3">
    <name type="scientific">Insulibacter thermoxylanivorax</name>
    <dbReference type="NCBI Taxonomy" id="2749268"/>
    <lineage>
        <taxon>Bacteria</taxon>
        <taxon>Bacillati</taxon>
        <taxon>Bacillota</taxon>
        <taxon>Bacilli</taxon>
        <taxon>Bacillales</taxon>
        <taxon>Paenibacillaceae</taxon>
        <taxon>Insulibacter</taxon>
    </lineage>
</organism>
<dbReference type="AlphaFoldDB" id="A0A916QCH3"/>
<keyword evidence="3" id="KW-1185">Reference proteome</keyword>
<name>A0A916QCH3_9BACL</name>
<dbReference type="EMBL" id="BMAQ01000013">
    <property type="protein sequence ID" value="GFR38215.1"/>
    <property type="molecule type" value="Genomic_DNA"/>
</dbReference>
<dbReference type="Proteomes" id="UP000654993">
    <property type="component" value="Unassembled WGS sequence"/>
</dbReference>
<evidence type="ECO:0000256" key="1">
    <source>
        <dbReference type="SAM" id="MobiDB-lite"/>
    </source>
</evidence>
<dbReference type="RefSeq" id="WP_200966464.1">
    <property type="nucleotide sequence ID" value="NZ_BMAQ01000013.1"/>
</dbReference>
<proteinExistence type="predicted"/>
<comment type="caution">
    <text evidence="2">The sequence shown here is derived from an EMBL/GenBank/DDBJ whole genome shotgun (WGS) entry which is preliminary data.</text>
</comment>
<accession>A0A916QCH3</accession>
<evidence type="ECO:0000313" key="3">
    <source>
        <dbReference type="Proteomes" id="UP000654993"/>
    </source>
</evidence>
<reference evidence="2" key="1">
    <citation type="submission" date="2020-08" db="EMBL/GenBank/DDBJ databases">
        <authorList>
            <person name="Uke A."/>
            <person name="Chhe C."/>
            <person name="Baramee S."/>
            <person name="Kosugi A."/>
        </authorList>
    </citation>
    <scope>NUCLEOTIDE SEQUENCE</scope>
    <source>
        <strain evidence="2">DA-C8</strain>
    </source>
</reference>
<evidence type="ECO:0000313" key="2">
    <source>
        <dbReference type="EMBL" id="GFR38215.1"/>
    </source>
</evidence>
<reference evidence="2" key="2">
    <citation type="journal article" date="2021" name="Data Brief">
        <title>Draft genome sequence data of the facultative, thermophilic, xylanolytic bacterium Paenibacillus sp. strain DA-C8.</title>
        <authorList>
            <person name="Chhe C."/>
            <person name="Uke A."/>
            <person name="Baramee S."/>
            <person name="Ungkulpasvich U."/>
            <person name="Tachaapaikoon C."/>
            <person name="Pason P."/>
            <person name="Waeonukul R."/>
            <person name="Ratanakhanokchai K."/>
            <person name="Kosugi A."/>
        </authorList>
    </citation>
    <scope>NUCLEOTIDE SEQUENCE</scope>
    <source>
        <strain evidence="2">DA-C8</strain>
    </source>
</reference>
<sequence length="78" mass="9052">MNHIHRVFQEVDIIGKLADLKDQHYRNTLLLSAIVELLVEKNLLTTDDLDRKIKQLDQLAMPGNPIKPPKREADRPTR</sequence>